<name>A0AAV0WVC1_9HEMI</name>
<sequence length="92" mass="10079">MPNTSELEIIGILTINGNKGHNDQLLIDKSSTPSNNSISPSPARQINENSKNTETVGENQNPDPADPVIVNKISRPIRSRKPPQRYSPSDYA</sequence>
<evidence type="ECO:0000256" key="1">
    <source>
        <dbReference type="SAM" id="MobiDB-lite"/>
    </source>
</evidence>
<keyword evidence="3" id="KW-1185">Reference proteome</keyword>
<gene>
    <name evidence="2" type="ORF">MEUPH1_LOCUS15339</name>
</gene>
<feature type="compositionally biased region" description="Low complexity" evidence="1">
    <location>
        <begin position="30"/>
        <end position="42"/>
    </location>
</feature>
<dbReference type="AlphaFoldDB" id="A0AAV0WVC1"/>
<protein>
    <submittedName>
        <fullName evidence="2">Uncharacterized protein</fullName>
    </submittedName>
</protein>
<evidence type="ECO:0000313" key="2">
    <source>
        <dbReference type="EMBL" id="CAI6359990.1"/>
    </source>
</evidence>
<dbReference type="EMBL" id="CARXXK010000002">
    <property type="protein sequence ID" value="CAI6359990.1"/>
    <property type="molecule type" value="Genomic_DNA"/>
</dbReference>
<feature type="compositionally biased region" description="Polar residues" evidence="1">
    <location>
        <begin position="44"/>
        <end position="62"/>
    </location>
</feature>
<proteinExistence type="predicted"/>
<dbReference type="Proteomes" id="UP001160148">
    <property type="component" value="Unassembled WGS sequence"/>
</dbReference>
<comment type="caution">
    <text evidence="2">The sequence shown here is derived from an EMBL/GenBank/DDBJ whole genome shotgun (WGS) entry which is preliminary data.</text>
</comment>
<evidence type="ECO:0000313" key="3">
    <source>
        <dbReference type="Proteomes" id="UP001160148"/>
    </source>
</evidence>
<feature type="region of interest" description="Disordered" evidence="1">
    <location>
        <begin position="18"/>
        <end position="92"/>
    </location>
</feature>
<accession>A0AAV0WVC1</accession>
<reference evidence="2 3" key="1">
    <citation type="submission" date="2023-01" db="EMBL/GenBank/DDBJ databases">
        <authorList>
            <person name="Whitehead M."/>
        </authorList>
    </citation>
    <scope>NUCLEOTIDE SEQUENCE [LARGE SCALE GENOMIC DNA]</scope>
</reference>
<organism evidence="2 3">
    <name type="scientific">Macrosiphum euphorbiae</name>
    <name type="common">potato aphid</name>
    <dbReference type="NCBI Taxonomy" id="13131"/>
    <lineage>
        <taxon>Eukaryota</taxon>
        <taxon>Metazoa</taxon>
        <taxon>Ecdysozoa</taxon>
        <taxon>Arthropoda</taxon>
        <taxon>Hexapoda</taxon>
        <taxon>Insecta</taxon>
        <taxon>Pterygota</taxon>
        <taxon>Neoptera</taxon>
        <taxon>Paraneoptera</taxon>
        <taxon>Hemiptera</taxon>
        <taxon>Sternorrhyncha</taxon>
        <taxon>Aphidomorpha</taxon>
        <taxon>Aphidoidea</taxon>
        <taxon>Aphididae</taxon>
        <taxon>Macrosiphini</taxon>
        <taxon>Macrosiphum</taxon>
    </lineage>
</organism>